<evidence type="ECO:0000313" key="3">
    <source>
        <dbReference type="Proteomes" id="UP000485058"/>
    </source>
</evidence>
<accession>A0A6A0A820</accession>
<sequence length="82" mass="8141">SSAIHGKGVPWPGLQAAARQATQTQPAGCRHISASSSEHSNLCALAVTHAAALAKAKTPAADSVRPATPAAHLTTAELPPSA</sequence>
<reference evidence="2 3" key="1">
    <citation type="submission" date="2020-02" db="EMBL/GenBank/DDBJ databases">
        <title>Draft genome sequence of Haematococcus lacustris strain NIES-144.</title>
        <authorList>
            <person name="Morimoto D."/>
            <person name="Nakagawa S."/>
            <person name="Yoshida T."/>
            <person name="Sawayama S."/>
        </authorList>
    </citation>
    <scope>NUCLEOTIDE SEQUENCE [LARGE SCALE GENOMIC DNA]</scope>
    <source>
        <strain evidence="2 3">NIES-144</strain>
    </source>
</reference>
<keyword evidence="3" id="KW-1185">Reference proteome</keyword>
<proteinExistence type="predicted"/>
<feature type="region of interest" description="Disordered" evidence="1">
    <location>
        <begin position="58"/>
        <end position="82"/>
    </location>
</feature>
<gene>
    <name evidence="2" type="ORF">HaLaN_27361</name>
</gene>
<dbReference type="EMBL" id="BLLF01004047">
    <property type="protein sequence ID" value="GFH28810.1"/>
    <property type="molecule type" value="Genomic_DNA"/>
</dbReference>
<protein>
    <submittedName>
        <fullName evidence="2">Uncharacterized protein</fullName>
    </submittedName>
</protein>
<evidence type="ECO:0000313" key="2">
    <source>
        <dbReference type="EMBL" id="GFH28810.1"/>
    </source>
</evidence>
<feature type="non-terminal residue" evidence="2">
    <location>
        <position position="82"/>
    </location>
</feature>
<name>A0A6A0A820_HAELA</name>
<dbReference type="Proteomes" id="UP000485058">
    <property type="component" value="Unassembled WGS sequence"/>
</dbReference>
<dbReference type="AlphaFoldDB" id="A0A6A0A820"/>
<feature type="non-terminal residue" evidence="2">
    <location>
        <position position="1"/>
    </location>
</feature>
<organism evidence="2 3">
    <name type="scientific">Haematococcus lacustris</name>
    <name type="common">Green alga</name>
    <name type="synonym">Haematococcus pluvialis</name>
    <dbReference type="NCBI Taxonomy" id="44745"/>
    <lineage>
        <taxon>Eukaryota</taxon>
        <taxon>Viridiplantae</taxon>
        <taxon>Chlorophyta</taxon>
        <taxon>core chlorophytes</taxon>
        <taxon>Chlorophyceae</taxon>
        <taxon>CS clade</taxon>
        <taxon>Chlamydomonadales</taxon>
        <taxon>Haematococcaceae</taxon>
        <taxon>Haematococcus</taxon>
    </lineage>
</organism>
<feature type="region of interest" description="Disordered" evidence="1">
    <location>
        <begin position="1"/>
        <end position="33"/>
    </location>
</feature>
<evidence type="ECO:0000256" key="1">
    <source>
        <dbReference type="SAM" id="MobiDB-lite"/>
    </source>
</evidence>
<comment type="caution">
    <text evidence="2">The sequence shown here is derived from an EMBL/GenBank/DDBJ whole genome shotgun (WGS) entry which is preliminary data.</text>
</comment>
<feature type="compositionally biased region" description="Low complexity" evidence="1">
    <location>
        <begin position="15"/>
        <end position="25"/>
    </location>
</feature>